<evidence type="ECO:0000256" key="1">
    <source>
        <dbReference type="SAM" id="MobiDB-lite"/>
    </source>
</evidence>
<protein>
    <submittedName>
        <fullName evidence="2">Xyloglucan xylosyltransferase 5</fullName>
    </submittedName>
</protein>
<dbReference type="EMBL" id="AP021451">
    <property type="protein sequence ID" value="BBN69701.1"/>
    <property type="molecule type" value="Genomic_DNA"/>
</dbReference>
<evidence type="ECO:0000313" key="2">
    <source>
        <dbReference type="EMBL" id="BBN69701.1"/>
    </source>
</evidence>
<feature type="non-terminal residue" evidence="2">
    <location>
        <position position="75"/>
    </location>
</feature>
<gene>
    <name evidence="2" type="ORF">Prudu_1114S000200</name>
</gene>
<feature type="region of interest" description="Disordered" evidence="1">
    <location>
        <begin position="1"/>
        <end position="38"/>
    </location>
</feature>
<organism evidence="2">
    <name type="scientific">Prunus dulcis</name>
    <name type="common">Almond</name>
    <name type="synonym">Amygdalus dulcis</name>
    <dbReference type="NCBI Taxonomy" id="3755"/>
    <lineage>
        <taxon>Eukaryota</taxon>
        <taxon>Viridiplantae</taxon>
        <taxon>Streptophyta</taxon>
        <taxon>Embryophyta</taxon>
        <taxon>Tracheophyta</taxon>
        <taxon>Spermatophyta</taxon>
        <taxon>Magnoliopsida</taxon>
        <taxon>eudicotyledons</taxon>
        <taxon>Gunneridae</taxon>
        <taxon>Pentapetalae</taxon>
        <taxon>rosids</taxon>
        <taxon>fabids</taxon>
        <taxon>Rosales</taxon>
        <taxon>Rosaceae</taxon>
        <taxon>Amygdaloideae</taxon>
        <taxon>Amygdaleae</taxon>
        <taxon>Prunus</taxon>
    </lineage>
</organism>
<proteinExistence type="predicted"/>
<dbReference type="AlphaFoldDB" id="A0A5H2Y2E5"/>
<sequence length="75" mass="8940">MRNPQQNQNHHPLRLRRRDNQMLTEIRSKRRPPDSDELTQTELRCLVLRYSSPSVGGFQRASQSSSWEQICMNSW</sequence>
<accession>A0A5H2Y2E5</accession>
<dbReference type="GO" id="GO:0016740">
    <property type="term" value="F:transferase activity"/>
    <property type="evidence" value="ECO:0007669"/>
    <property type="project" value="UniProtKB-KW"/>
</dbReference>
<reference evidence="2" key="1">
    <citation type="journal article" date="2019" name="Science">
        <title>Mutation of a bHLH transcription factor allowed almond domestication.</title>
        <authorList>
            <person name="Sanchez-Perez R."/>
            <person name="Pavan S."/>
            <person name="Mazzeo R."/>
            <person name="Moldovan C."/>
            <person name="Aiese Cigliano R."/>
            <person name="Del Cueto J."/>
            <person name="Ricciardi F."/>
            <person name="Lotti C."/>
            <person name="Ricciardi L."/>
            <person name="Dicenta F."/>
            <person name="Lopez-Marques R.L."/>
            <person name="Lindberg Moller B."/>
        </authorList>
    </citation>
    <scope>NUCLEOTIDE SEQUENCE</scope>
</reference>
<name>A0A5H2Y2E5_PRUDU</name>
<keyword evidence="2" id="KW-0808">Transferase</keyword>
<feature type="compositionally biased region" description="Polar residues" evidence="1">
    <location>
        <begin position="1"/>
        <end position="10"/>
    </location>
</feature>